<keyword evidence="1" id="KW-0862">Zinc</keyword>
<dbReference type="PANTHER" id="PTHR21540:SF0">
    <property type="entry name" value="PHD FAMILY PROTEIN"/>
    <property type="match status" value="1"/>
</dbReference>
<feature type="domain" description="RING-type" evidence="2">
    <location>
        <begin position="55"/>
        <end position="96"/>
    </location>
</feature>
<dbReference type="OrthoDB" id="8062037at2759"/>
<dbReference type="EMBL" id="ML977556">
    <property type="protein sequence ID" value="KAF2007948.1"/>
    <property type="molecule type" value="Genomic_DNA"/>
</dbReference>
<sequence length="282" mass="32665">MDHSVYLQGFSGNVITIKLANTTRTFTIHEDLLCSNSEYLKSKLQPNRKPIEGPCPICSIEFDPVMDTLTFCRKSCGANFHLSCMYSWRRNCPHCRDPWMPKHQGSIAAVPLDVRAMEVYLVWLYAKQDLRLEKRAEQDDDEYMVHLIQLLKVGLVLRDFAFYELLDTKIREVGTASTRIDSIRFFLTHFPTDKRLYDHYAHKVCRLSKTNPVEFKQYLSIVPFDFLEAMGRMVNIPEIETFSAGDGLREYLGANRLEEVGKLDPQIYPSLASLLQQRDLAR</sequence>
<evidence type="ECO:0000313" key="3">
    <source>
        <dbReference type="EMBL" id="KAF2007948.1"/>
    </source>
</evidence>
<keyword evidence="1" id="KW-0863">Zinc-finger</keyword>
<dbReference type="PANTHER" id="PTHR21540">
    <property type="entry name" value="RING FINGER AND SWIM DOMAIN-CONTAINING PROTEIN 2"/>
    <property type="match status" value="1"/>
</dbReference>
<organism evidence="3 4">
    <name type="scientific">Amniculicola lignicola CBS 123094</name>
    <dbReference type="NCBI Taxonomy" id="1392246"/>
    <lineage>
        <taxon>Eukaryota</taxon>
        <taxon>Fungi</taxon>
        <taxon>Dikarya</taxon>
        <taxon>Ascomycota</taxon>
        <taxon>Pezizomycotina</taxon>
        <taxon>Dothideomycetes</taxon>
        <taxon>Pleosporomycetidae</taxon>
        <taxon>Pleosporales</taxon>
        <taxon>Amniculicolaceae</taxon>
        <taxon>Amniculicola</taxon>
    </lineage>
</organism>
<dbReference type="InterPro" id="IPR013083">
    <property type="entry name" value="Znf_RING/FYVE/PHD"/>
</dbReference>
<dbReference type="GO" id="GO:0061630">
    <property type="term" value="F:ubiquitin protein ligase activity"/>
    <property type="evidence" value="ECO:0007669"/>
    <property type="project" value="InterPro"/>
</dbReference>
<dbReference type="Proteomes" id="UP000799779">
    <property type="component" value="Unassembled WGS sequence"/>
</dbReference>
<dbReference type="PROSITE" id="PS50089">
    <property type="entry name" value="ZF_RING_2"/>
    <property type="match status" value="1"/>
</dbReference>
<keyword evidence="4" id="KW-1185">Reference proteome</keyword>
<gene>
    <name evidence="3" type="ORF">P154DRAFT_568773</name>
</gene>
<keyword evidence="1" id="KW-0479">Metal-binding</keyword>
<evidence type="ECO:0000313" key="4">
    <source>
        <dbReference type="Proteomes" id="UP000799779"/>
    </source>
</evidence>
<accession>A0A6A5X4Q9</accession>
<dbReference type="AlphaFoldDB" id="A0A6A5X4Q9"/>
<dbReference type="Gene3D" id="3.30.40.10">
    <property type="entry name" value="Zinc/RING finger domain, C3HC4 (zinc finger)"/>
    <property type="match status" value="1"/>
</dbReference>
<dbReference type="GO" id="GO:0008270">
    <property type="term" value="F:zinc ion binding"/>
    <property type="evidence" value="ECO:0007669"/>
    <property type="project" value="UniProtKB-KW"/>
</dbReference>
<dbReference type="InterPro" id="IPR039903">
    <property type="entry name" value="Zswim2"/>
</dbReference>
<proteinExistence type="predicted"/>
<evidence type="ECO:0000259" key="2">
    <source>
        <dbReference type="PROSITE" id="PS50089"/>
    </source>
</evidence>
<evidence type="ECO:0000256" key="1">
    <source>
        <dbReference type="PROSITE-ProRule" id="PRU00175"/>
    </source>
</evidence>
<name>A0A6A5X4Q9_9PLEO</name>
<protein>
    <recommendedName>
        <fullName evidence="2">RING-type domain-containing protein</fullName>
    </recommendedName>
</protein>
<dbReference type="SUPFAM" id="SSF57850">
    <property type="entry name" value="RING/U-box"/>
    <property type="match status" value="1"/>
</dbReference>
<reference evidence="3" key="1">
    <citation type="journal article" date="2020" name="Stud. Mycol.">
        <title>101 Dothideomycetes genomes: a test case for predicting lifestyles and emergence of pathogens.</title>
        <authorList>
            <person name="Haridas S."/>
            <person name="Albert R."/>
            <person name="Binder M."/>
            <person name="Bloem J."/>
            <person name="Labutti K."/>
            <person name="Salamov A."/>
            <person name="Andreopoulos B."/>
            <person name="Baker S."/>
            <person name="Barry K."/>
            <person name="Bills G."/>
            <person name="Bluhm B."/>
            <person name="Cannon C."/>
            <person name="Castanera R."/>
            <person name="Culley D."/>
            <person name="Daum C."/>
            <person name="Ezra D."/>
            <person name="Gonzalez J."/>
            <person name="Henrissat B."/>
            <person name="Kuo A."/>
            <person name="Liang C."/>
            <person name="Lipzen A."/>
            <person name="Lutzoni F."/>
            <person name="Magnuson J."/>
            <person name="Mondo S."/>
            <person name="Nolan M."/>
            <person name="Ohm R."/>
            <person name="Pangilinan J."/>
            <person name="Park H.-J."/>
            <person name="Ramirez L."/>
            <person name="Alfaro M."/>
            <person name="Sun H."/>
            <person name="Tritt A."/>
            <person name="Yoshinaga Y."/>
            <person name="Zwiers L.-H."/>
            <person name="Turgeon B."/>
            <person name="Goodwin S."/>
            <person name="Spatafora J."/>
            <person name="Crous P."/>
            <person name="Grigoriev I."/>
        </authorList>
    </citation>
    <scope>NUCLEOTIDE SEQUENCE</scope>
    <source>
        <strain evidence="3">CBS 123094</strain>
    </source>
</reference>
<dbReference type="InterPro" id="IPR001841">
    <property type="entry name" value="Znf_RING"/>
</dbReference>